<evidence type="ECO:0000313" key="5">
    <source>
        <dbReference type="Proteomes" id="UP001055247"/>
    </source>
</evidence>
<dbReference type="PANTHER" id="PTHR43877:SF2">
    <property type="entry name" value="AMINOALKYLPHOSPHONATE N-ACETYLTRANSFERASE-RELATED"/>
    <property type="match status" value="1"/>
</dbReference>
<dbReference type="EMBL" id="BPQO01000022">
    <property type="protein sequence ID" value="GJD90930.1"/>
    <property type="molecule type" value="Genomic_DNA"/>
</dbReference>
<protein>
    <recommendedName>
        <fullName evidence="3">N-acetyltransferase domain-containing protein</fullName>
    </recommendedName>
</protein>
<evidence type="ECO:0000259" key="3">
    <source>
        <dbReference type="PROSITE" id="PS51186"/>
    </source>
</evidence>
<sequence length="209" mass="22452">MSAACIVRRLTPADAESFRALRIEAVGTTPYTFAEELPAAMERGIGAYAAALAEEAETRTYGAFRNGELAGFAASTRKRPPFEFIAKISSVFVKAEHRRVGVARDLFAAVEEAARREGVTKLTLAVAVQNAEARRLYEALGYEAYGIEPCAMRTGGMFVDEELRAKFLARPDPTGRISVPGLVREACVAPARHPATARPIPGIEAGIPA</sequence>
<dbReference type="PANTHER" id="PTHR43877">
    <property type="entry name" value="AMINOALKYLPHOSPHONATE N-ACETYLTRANSFERASE-RELATED-RELATED"/>
    <property type="match status" value="1"/>
</dbReference>
<keyword evidence="5" id="KW-1185">Reference proteome</keyword>
<evidence type="ECO:0000313" key="4">
    <source>
        <dbReference type="EMBL" id="GJD90930.1"/>
    </source>
</evidence>
<dbReference type="PROSITE" id="PS51186">
    <property type="entry name" value="GNAT"/>
    <property type="match status" value="1"/>
</dbReference>
<keyword evidence="2" id="KW-0012">Acyltransferase</keyword>
<dbReference type="RefSeq" id="WP_238231111.1">
    <property type="nucleotide sequence ID" value="NZ_BPQO01000022.1"/>
</dbReference>
<dbReference type="Gene3D" id="3.40.630.30">
    <property type="match status" value="1"/>
</dbReference>
<evidence type="ECO:0000256" key="1">
    <source>
        <dbReference type="ARBA" id="ARBA00022679"/>
    </source>
</evidence>
<dbReference type="InterPro" id="IPR050832">
    <property type="entry name" value="Bact_Acetyltransf"/>
</dbReference>
<reference evidence="4" key="2">
    <citation type="submission" date="2021-08" db="EMBL/GenBank/DDBJ databases">
        <authorList>
            <person name="Tani A."/>
            <person name="Ola A."/>
            <person name="Ogura Y."/>
            <person name="Katsura K."/>
            <person name="Hayashi T."/>
        </authorList>
    </citation>
    <scope>NUCLEOTIDE SEQUENCE</scope>
    <source>
        <strain evidence="4">DSM 16372</strain>
    </source>
</reference>
<proteinExistence type="predicted"/>
<feature type="domain" description="N-acetyltransferase" evidence="3">
    <location>
        <begin position="5"/>
        <end position="166"/>
    </location>
</feature>
<comment type="caution">
    <text evidence="4">The sequence shown here is derived from an EMBL/GenBank/DDBJ whole genome shotgun (WGS) entry which is preliminary data.</text>
</comment>
<dbReference type="Pfam" id="PF00583">
    <property type="entry name" value="Acetyltransf_1"/>
    <property type="match status" value="1"/>
</dbReference>
<evidence type="ECO:0000256" key="2">
    <source>
        <dbReference type="ARBA" id="ARBA00023315"/>
    </source>
</evidence>
<dbReference type="InterPro" id="IPR000182">
    <property type="entry name" value="GNAT_dom"/>
</dbReference>
<name>A0AAV4ZTN8_9HYPH</name>
<dbReference type="SUPFAM" id="SSF55729">
    <property type="entry name" value="Acyl-CoA N-acyltransferases (Nat)"/>
    <property type="match status" value="1"/>
</dbReference>
<dbReference type="GO" id="GO:0016747">
    <property type="term" value="F:acyltransferase activity, transferring groups other than amino-acyl groups"/>
    <property type="evidence" value="ECO:0007669"/>
    <property type="project" value="InterPro"/>
</dbReference>
<accession>A0AAV4ZTN8</accession>
<organism evidence="4 5">
    <name type="scientific">Methylobacterium hispanicum</name>
    <dbReference type="NCBI Taxonomy" id="270350"/>
    <lineage>
        <taxon>Bacteria</taxon>
        <taxon>Pseudomonadati</taxon>
        <taxon>Pseudomonadota</taxon>
        <taxon>Alphaproteobacteria</taxon>
        <taxon>Hyphomicrobiales</taxon>
        <taxon>Methylobacteriaceae</taxon>
        <taxon>Methylobacterium</taxon>
    </lineage>
</organism>
<dbReference type="CDD" id="cd04301">
    <property type="entry name" value="NAT_SF"/>
    <property type="match status" value="1"/>
</dbReference>
<gene>
    <name evidence="4" type="ORF">BHAOGJBA_4474</name>
</gene>
<dbReference type="Proteomes" id="UP001055247">
    <property type="component" value="Unassembled WGS sequence"/>
</dbReference>
<dbReference type="AlphaFoldDB" id="A0AAV4ZTN8"/>
<dbReference type="InterPro" id="IPR016181">
    <property type="entry name" value="Acyl_CoA_acyltransferase"/>
</dbReference>
<keyword evidence="1" id="KW-0808">Transferase</keyword>
<reference evidence="4" key="1">
    <citation type="journal article" date="2016" name="Front. Microbiol.">
        <title>Genome Sequence of the Piezophilic, Mesophilic Sulfate-Reducing Bacterium Desulfovibrio indicus J2T.</title>
        <authorList>
            <person name="Cao J."/>
            <person name="Maignien L."/>
            <person name="Shao Z."/>
            <person name="Alain K."/>
            <person name="Jebbar M."/>
        </authorList>
    </citation>
    <scope>NUCLEOTIDE SEQUENCE</scope>
    <source>
        <strain evidence="4">DSM 16372</strain>
    </source>
</reference>